<accession>A0AAV2G9A8</accession>
<reference evidence="1 2" key="1">
    <citation type="submission" date="2024-04" db="EMBL/GenBank/DDBJ databases">
        <authorList>
            <person name="Fracassetti M."/>
        </authorList>
    </citation>
    <scope>NUCLEOTIDE SEQUENCE [LARGE SCALE GENOMIC DNA]</scope>
</reference>
<protein>
    <submittedName>
        <fullName evidence="1">Uncharacterized protein</fullName>
    </submittedName>
</protein>
<name>A0AAV2G9A8_9ROSI</name>
<proteinExistence type="predicted"/>
<organism evidence="1 2">
    <name type="scientific">Linum trigynum</name>
    <dbReference type="NCBI Taxonomy" id="586398"/>
    <lineage>
        <taxon>Eukaryota</taxon>
        <taxon>Viridiplantae</taxon>
        <taxon>Streptophyta</taxon>
        <taxon>Embryophyta</taxon>
        <taxon>Tracheophyta</taxon>
        <taxon>Spermatophyta</taxon>
        <taxon>Magnoliopsida</taxon>
        <taxon>eudicotyledons</taxon>
        <taxon>Gunneridae</taxon>
        <taxon>Pentapetalae</taxon>
        <taxon>rosids</taxon>
        <taxon>fabids</taxon>
        <taxon>Malpighiales</taxon>
        <taxon>Linaceae</taxon>
        <taxon>Linum</taxon>
    </lineage>
</organism>
<gene>
    <name evidence="1" type="ORF">LTRI10_LOCUS46076</name>
</gene>
<dbReference type="AlphaFoldDB" id="A0AAV2G9A8"/>
<dbReference type="Proteomes" id="UP001497516">
    <property type="component" value="Chromosome 8"/>
</dbReference>
<keyword evidence="2" id="KW-1185">Reference proteome</keyword>
<evidence type="ECO:0000313" key="2">
    <source>
        <dbReference type="Proteomes" id="UP001497516"/>
    </source>
</evidence>
<sequence>MGRSPIQWTIPAPIRLTISPPIQWTLASQIGTAAMTTIPLPLRNLPPTLLTAALDEAIQFAASQNLLW</sequence>
<evidence type="ECO:0000313" key="1">
    <source>
        <dbReference type="EMBL" id="CAL1406343.1"/>
    </source>
</evidence>
<dbReference type="EMBL" id="OZ034821">
    <property type="protein sequence ID" value="CAL1406343.1"/>
    <property type="molecule type" value="Genomic_DNA"/>
</dbReference>